<dbReference type="OrthoDB" id="5149792at2"/>
<dbReference type="EMBL" id="PVWK01000110">
    <property type="protein sequence ID" value="PSB26268.1"/>
    <property type="molecule type" value="Genomic_DNA"/>
</dbReference>
<reference evidence="1 2" key="2">
    <citation type="submission" date="2018-03" db="EMBL/GenBank/DDBJ databases">
        <title>The ancient ancestry and fast evolution of plastids.</title>
        <authorList>
            <person name="Moore K.R."/>
            <person name="Magnabosco C."/>
            <person name="Momper L."/>
            <person name="Gold D.A."/>
            <person name="Bosak T."/>
            <person name="Fournier G.P."/>
        </authorList>
    </citation>
    <scope>NUCLEOTIDE SEQUENCE [LARGE SCALE GENOMIC DNA]</scope>
    <source>
        <strain evidence="1 2">ULC18</strain>
    </source>
</reference>
<name>A0A2T1E0J0_9CYAN</name>
<gene>
    <name evidence="1" type="ORF">C7B82_20350</name>
</gene>
<dbReference type="InterPro" id="IPR000415">
    <property type="entry name" value="Nitroreductase-like"/>
</dbReference>
<dbReference type="Proteomes" id="UP000239576">
    <property type="component" value="Unassembled WGS sequence"/>
</dbReference>
<keyword evidence="2" id="KW-1185">Reference proteome</keyword>
<dbReference type="SUPFAM" id="SSF55469">
    <property type="entry name" value="FMN-dependent nitroreductase-like"/>
    <property type="match status" value="2"/>
</dbReference>
<evidence type="ECO:0000313" key="1">
    <source>
        <dbReference type="EMBL" id="PSB26268.1"/>
    </source>
</evidence>
<dbReference type="RefSeq" id="WP_106258112.1">
    <property type="nucleotide sequence ID" value="NZ_CAWNSW010000044.1"/>
</dbReference>
<sequence length="371" mass="42128">MKRKKFIGIAVGTTIATGATAYLLSDKSNLSRADIKPIDNNNAILKPDEKEILVLASLAPSGHNTQPWFVQYLEPYHWIIGNDKTKWLPAVDPTQRETMLSIGAFMQNLEYAAGAFGYVCDWNLLATTNQDDRVMEVKLIKEKSKNAFDTAKIKARRTVRSGFLSDVLKPEDVKYLVNAELEFIHYLPATSKESQFINEQTIEANRLQADRDPAQQELADWIRFSSKDADQYRDGLTTGSMEIEGTSGWVVRNFYGKNDVMKPDFRSRGIDQIKKEVSASAGWILITSQGNSVAMLLETGKRMQRLFLKVREKGIAIHPMTQILEETSTQRMLNQSIGISENIQFILRTGYVKNYPPPVSLRRPVDWFIRK</sequence>
<dbReference type="AlphaFoldDB" id="A0A2T1E0J0"/>
<reference evidence="2" key="1">
    <citation type="submission" date="2018-02" db="EMBL/GenBank/DDBJ databases">
        <authorList>
            <person name="Moore K."/>
            <person name="Momper L."/>
        </authorList>
    </citation>
    <scope>NUCLEOTIDE SEQUENCE [LARGE SCALE GENOMIC DNA]</scope>
    <source>
        <strain evidence="2">ULC18</strain>
    </source>
</reference>
<dbReference type="GO" id="GO:0016491">
    <property type="term" value="F:oxidoreductase activity"/>
    <property type="evidence" value="ECO:0007669"/>
    <property type="project" value="InterPro"/>
</dbReference>
<organism evidence="1 2">
    <name type="scientific">Stenomitos frigidus ULC18</name>
    <dbReference type="NCBI Taxonomy" id="2107698"/>
    <lineage>
        <taxon>Bacteria</taxon>
        <taxon>Bacillati</taxon>
        <taxon>Cyanobacteriota</taxon>
        <taxon>Cyanophyceae</taxon>
        <taxon>Leptolyngbyales</taxon>
        <taxon>Leptolyngbyaceae</taxon>
        <taxon>Stenomitos</taxon>
    </lineage>
</organism>
<evidence type="ECO:0000313" key="2">
    <source>
        <dbReference type="Proteomes" id="UP000239576"/>
    </source>
</evidence>
<protein>
    <submittedName>
        <fullName evidence="1">Nitroreductase</fullName>
    </submittedName>
</protein>
<dbReference type="NCBIfam" id="NF047509">
    <property type="entry name" value="Rv3131_FMN_oxido"/>
    <property type="match status" value="1"/>
</dbReference>
<dbReference type="Gene3D" id="3.40.109.10">
    <property type="entry name" value="NADH Oxidase"/>
    <property type="match status" value="1"/>
</dbReference>
<accession>A0A2T1E0J0</accession>
<comment type="caution">
    <text evidence="1">The sequence shown here is derived from an EMBL/GenBank/DDBJ whole genome shotgun (WGS) entry which is preliminary data.</text>
</comment>
<proteinExistence type="predicted"/>